<dbReference type="InterPro" id="IPR000182">
    <property type="entry name" value="GNAT_dom"/>
</dbReference>
<dbReference type="InterPro" id="IPR016181">
    <property type="entry name" value="Acyl_CoA_acyltransferase"/>
</dbReference>
<dbReference type="Pfam" id="PF00583">
    <property type="entry name" value="Acetyltransf_1"/>
    <property type="match status" value="1"/>
</dbReference>
<gene>
    <name evidence="4" type="ORF">RM812_39555</name>
</gene>
<evidence type="ECO:0000313" key="4">
    <source>
        <dbReference type="EMBL" id="MDT0616195.1"/>
    </source>
</evidence>
<sequence length="225" mass="24649">MSSRRSRSPFRLRNAGQRDVEVFMDLIRHADPDHPSPFHAARLTLSLPPEPPLSHQLDLCLIAEDQRGKAVGALVAGPPEWLVAHPGLQNSALLLDLVHRITMIHGVAVAPRYRGRGIGRALIRQAEQRYRALGWGLSMLIHAPSLATYYERLGYVSHPALLMNLPSPHPLIGQDFLDMLTALKPLSPDVRLADVAFAPAPVISGVLPGSQVPEHAWFDGAGLCY</sequence>
<evidence type="ECO:0000256" key="2">
    <source>
        <dbReference type="ARBA" id="ARBA00023315"/>
    </source>
</evidence>
<accession>A0ABU3B164</accession>
<organism evidence="4 5">
    <name type="scientific">Streptomyces lancefieldiae</name>
    <dbReference type="NCBI Taxonomy" id="3075520"/>
    <lineage>
        <taxon>Bacteria</taxon>
        <taxon>Bacillati</taxon>
        <taxon>Actinomycetota</taxon>
        <taxon>Actinomycetes</taxon>
        <taxon>Kitasatosporales</taxon>
        <taxon>Streptomycetaceae</taxon>
        <taxon>Streptomyces</taxon>
    </lineage>
</organism>
<dbReference type="RefSeq" id="WP_311585407.1">
    <property type="nucleotide sequence ID" value="NZ_JAVRFH010000104.1"/>
</dbReference>
<dbReference type="PANTHER" id="PTHR43877:SF2">
    <property type="entry name" value="AMINOALKYLPHOSPHONATE N-ACETYLTRANSFERASE-RELATED"/>
    <property type="match status" value="1"/>
</dbReference>
<dbReference type="InterPro" id="IPR050832">
    <property type="entry name" value="Bact_Acetyltransf"/>
</dbReference>
<dbReference type="PANTHER" id="PTHR43877">
    <property type="entry name" value="AMINOALKYLPHOSPHONATE N-ACETYLTRANSFERASE-RELATED-RELATED"/>
    <property type="match status" value="1"/>
</dbReference>
<dbReference type="SUPFAM" id="SSF55729">
    <property type="entry name" value="Acyl-CoA N-acyltransferases (Nat)"/>
    <property type="match status" value="1"/>
</dbReference>
<dbReference type="Proteomes" id="UP001180724">
    <property type="component" value="Unassembled WGS sequence"/>
</dbReference>
<dbReference type="GO" id="GO:0016746">
    <property type="term" value="F:acyltransferase activity"/>
    <property type="evidence" value="ECO:0007669"/>
    <property type="project" value="UniProtKB-KW"/>
</dbReference>
<comment type="caution">
    <text evidence="4">The sequence shown here is derived from an EMBL/GenBank/DDBJ whole genome shotgun (WGS) entry which is preliminary data.</text>
</comment>
<keyword evidence="5" id="KW-1185">Reference proteome</keyword>
<dbReference type="Gene3D" id="3.40.630.30">
    <property type="match status" value="1"/>
</dbReference>
<dbReference type="PROSITE" id="PS51186">
    <property type="entry name" value="GNAT"/>
    <property type="match status" value="1"/>
</dbReference>
<dbReference type="CDD" id="cd04301">
    <property type="entry name" value="NAT_SF"/>
    <property type="match status" value="1"/>
</dbReference>
<feature type="domain" description="N-acetyltransferase" evidence="3">
    <location>
        <begin position="10"/>
        <end position="178"/>
    </location>
</feature>
<keyword evidence="1 4" id="KW-0808">Transferase</keyword>
<proteinExistence type="predicted"/>
<dbReference type="EC" id="2.3.1.-" evidence="4"/>
<protein>
    <submittedName>
        <fullName evidence="4">GNAT family N-acetyltransferase</fullName>
        <ecNumber evidence="4">2.3.1.-</ecNumber>
    </submittedName>
</protein>
<dbReference type="EMBL" id="JAVRFH010000104">
    <property type="protein sequence ID" value="MDT0616195.1"/>
    <property type="molecule type" value="Genomic_DNA"/>
</dbReference>
<reference evidence="4" key="1">
    <citation type="submission" date="2024-05" db="EMBL/GenBank/DDBJ databases">
        <title>30 novel species of actinomycetes from the DSMZ collection.</title>
        <authorList>
            <person name="Nouioui I."/>
        </authorList>
    </citation>
    <scope>NUCLEOTIDE SEQUENCE</scope>
    <source>
        <strain evidence="4">DSM 40712</strain>
    </source>
</reference>
<evidence type="ECO:0000259" key="3">
    <source>
        <dbReference type="PROSITE" id="PS51186"/>
    </source>
</evidence>
<name>A0ABU3B164_9ACTN</name>
<keyword evidence="2 4" id="KW-0012">Acyltransferase</keyword>
<evidence type="ECO:0000313" key="5">
    <source>
        <dbReference type="Proteomes" id="UP001180724"/>
    </source>
</evidence>
<evidence type="ECO:0000256" key="1">
    <source>
        <dbReference type="ARBA" id="ARBA00022679"/>
    </source>
</evidence>